<dbReference type="Pfam" id="PF02902">
    <property type="entry name" value="Peptidase_C48"/>
    <property type="match status" value="1"/>
</dbReference>
<dbReference type="Gene3D" id="3.40.395.10">
    <property type="entry name" value="Adenoviral Proteinase, Chain A"/>
    <property type="match status" value="1"/>
</dbReference>
<dbReference type="InterPro" id="IPR003653">
    <property type="entry name" value="Peptidase_C48_C"/>
</dbReference>
<comment type="similarity">
    <text evidence="1">Belongs to the peptidase C48 family.</text>
</comment>
<feature type="domain" description="Ubiquitin-like protease family profile" evidence="4">
    <location>
        <begin position="9"/>
        <end position="88"/>
    </location>
</feature>
<organism evidence="5 6">
    <name type="scientific">Plectus sambesii</name>
    <dbReference type="NCBI Taxonomy" id="2011161"/>
    <lineage>
        <taxon>Eukaryota</taxon>
        <taxon>Metazoa</taxon>
        <taxon>Ecdysozoa</taxon>
        <taxon>Nematoda</taxon>
        <taxon>Chromadorea</taxon>
        <taxon>Plectida</taxon>
        <taxon>Plectina</taxon>
        <taxon>Plectoidea</taxon>
        <taxon>Plectidae</taxon>
        <taxon>Plectus</taxon>
    </lineage>
</organism>
<accession>A0A914X6M6</accession>
<evidence type="ECO:0000313" key="5">
    <source>
        <dbReference type="Proteomes" id="UP000887566"/>
    </source>
</evidence>
<reference evidence="6" key="1">
    <citation type="submission" date="2022-11" db="UniProtKB">
        <authorList>
            <consortium name="WormBaseParasite"/>
        </authorList>
    </citation>
    <scope>IDENTIFICATION</scope>
</reference>
<dbReference type="WBParaSite" id="PSAMB.scaffold6958size8526.g29414.t1">
    <property type="protein sequence ID" value="PSAMB.scaffold6958size8526.g29414.t1"/>
    <property type="gene ID" value="PSAMB.scaffold6958size8526.g29414"/>
</dbReference>
<evidence type="ECO:0000256" key="2">
    <source>
        <dbReference type="ARBA" id="ARBA00022670"/>
    </source>
</evidence>
<dbReference type="GO" id="GO:0006508">
    <property type="term" value="P:proteolysis"/>
    <property type="evidence" value="ECO:0007669"/>
    <property type="project" value="UniProtKB-KW"/>
</dbReference>
<dbReference type="AlphaFoldDB" id="A0A914X6M6"/>
<sequence length="93" mass="10948">MTRWGDGNHHLNTIRTFLQAEFAEKHPTRRFVPFACVNETKVPQQQNTRDCDVFMCQSAEHIARGARLSFSQADMPRFRLQMERELKEGRLLL</sequence>
<name>A0A914X6M6_9BILA</name>
<evidence type="ECO:0000256" key="3">
    <source>
        <dbReference type="ARBA" id="ARBA00022801"/>
    </source>
</evidence>
<keyword evidence="2" id="KW-0645">Protease</keyword>
<evidence type="ECO:0000256" key="1">
    <source>
        <dbReference type="ARBA" id="ARBA00005234"/>
    </source>
</evidence>
<dbReference type="GO" id="GO:0008234">
    <property type="term" value="F:cysteine-type peptidase activity"/>
    <property type="evidence" value="ECO:0007669"/>
    <property type="project" value="InterPro"/>
</dbReference>
<proteinExistence type="inferred from homology"/>
<keyword evidence="3" id="KW-0378">Hydrolase</keyword>
<evidence type="ECO:0000259" key="4">
    <source>
        <dbReference type="Pfam" id="PF02902"/>
    </source>
</evidence>
<keyword evidence="5" id="KW-1185">Reference proteome</keyword>
<evidence type="ECO:0000313" key="6">
    <source>
        <dbReference type="WBParaSite" id="PSAMB.scaffold6958size8526.g29414.t1"/>
    </source>
</evidence>
<dbReference type="SUPFAM" id="SSF54001">
    <property type="entry name" value="Cysteine proteinases"/>
    <property type="match status" value="1"/>
</dbReference>
<dbReference type="InterPro" id="IPR038765">
    <property type="entry name" value="Papain-like_cys_pep_sf"/>
</dbReference>
<protein>
    <submittedName>
        <fullName evidence="6">Ubiquitin-like protease family profile domain-containing protein</fullName>
    </submittedName>
</protein>
<dbReference type="Proteomes" id="UP000887566">
    <property type="component" value="Unplaced"/>
</dbReference>